<dbReference type="RefSeq" id="XP_031783153.1">
    <property type="nucleotide sequence ID" value="XM_031927293.1"/>
</dbReference>
<evidence type="ECO:0000313" key="3">
    <source>
        <dbReference type="Proteomes" id="UP000002358"/>
    </source>
</evidence>
<feature type="coiled-coil region" evidence="1">
    <location>
        <begin position="153"/>
        <end position="180"/>
    </location>
</feature>
<organism evidence="2 3">
    <name type="scientific">Nasonia vitripennis</name>
    <name type="common">Parasitic wasp</name>
    <dbReference type="NCBI Taxonomy" id="7425"/>
    <lineage>
        <taxon>Eukaryota</taxon>
        <taxon>Metazoa</taxon>
        <taxon>Ecdysozoa</taxon>
        <taxon>Arthropoda</taxon>
        <taxon>Hexapoda</taxon>
        <taxon>Insecta</taxon>
        <taxon>Pterygota</taxon>
        <taxon>Neoptera</taxon>
        <taxon>Endopterygota</taxon>
        <taxon>Hymenoptera</taxon>
        <taxon>Apocrita</taxon>
        <taxon>Proctotrupomorpha</taxon>
        <taxon>Chalcidoidea</taxon>
        <taxon>Pteromalidae</taxon>
        <taxon>Pteromalinae</taxon>
        <taxon>Nasonia</taxon>
    </lineage>
</organism>
<dbReference type="AlphaFoldDB" id="A0A7M7T8U1"/>
<reference evidence="2" key="1">
    <citation type="submission" date="2021-01" db="UniProtKB">
        <authorList>
            <consortium name="EnsemblMetazoa"/>
        </authorList>
    </citation>
    <scope>IDENTIFICATION</scope>
</reference>
<keyword evidence="3" id="KW-1185">Reference proteome</keyword>
<dbReference type="GeneID" id="103316147"/>
<evidence type="ECO:0000313" key="2">
    <source>
        <dbReference type="EnsemblMetazoa" id="XP_031783153"/>
    </source>
</evidence>
<name>A0A7M7T8U1_NASVI</name>
<sequence length="315" mass="35163">MRLRSGACVQGEGWEFQWTAAAQRGPESVKAIVPGPFLRPRLVKALPYVVLGARGPCQLGSGGAGGGIPDPWLEYLCSCGCGARRDLYLRLTDLIWKQERLALVQGIPDPWKAEDYLDKCRALPPKEAAVKTKPTRKKSRKVETFKNSSPATAVSDANEFQKLRDRLEQLDAELKLKAADGREKSTMGKVEPLCPGKCAFGENKRSVRSDSCACPADNATDEKMNVLRPSAVNFLNELQSRIKITERVLDETSAGLRPHQEKIYQRDNAERIKVDGKRKKLNALDKAREGRAALHFRAKEARKERAGHNNLRDYR</sequence>
<accession>A0A7M7T8U1</accession>
<dbReference type="Proteomes" id="UP000002358">
    <property type="component" value="Chromosome 3"/>
</dbReference>
<keyword evidence="1" id="KW-0175">Coiled coil</keyword>
<proteinExistence type="predicted"/>
<dbReference type="EnsemblMetazoa" id="XM_031927293">
    <property type="protein sequence ID" value="XP_031783153"/>
    <property type="gene ID" value="LOC103316147"/>
</dbReference>
<protein>
    <submittedName>
        <fullName evidence="2">Uncharacterized protein</fullName>
    </submittedName>
</protein>
<evidence type="ECO:0000256" key="1">
    <source>
        <dbReference type="SAM" id="Coils"/>
    </source>
</evidence>